<reference evidence="2" key="1">
    <citation type="submission" date="2022-11" db="UniProtKB">
        <authorList>
            <consortium name="WormBaseParasite"/>
        </authorList>
    </citation>
    <scope>IDENTIFICATION</scope>
</reference>
<organism evidence="1 2">
    <name type="scientific">Panagrolaimus sp. JU765</name>
    <dbReference type="NCBI Taxonomy" id="591449"/>
    <lineage>
        <taxon>Eukaryota</taxon>
        <taxon>Metazoa</taxon>
        <taxon>Ecdysozoa</taxon>
        <taxon>Nematoda</taxon>
        <taxon>Chromadorea</taxon>
        <taxon>Rhabditida</taxon>
        <taxon>Tylenchina</taxon>
        <taxon>Panagrolaimomorpha</taxon>
        <taxon>Panagrolaimoidea</taxon>
        <taxon>Panagrolaimidae</taxon>
        <taxon>Panagrolaimus</taxon>
    </lineage>
</organism>
<dbReference type="WBParaSite" id="JU765_v2.g17043.t1">
    <property type="protein sequence ID" value="JU765_v2.g17043.t1"/>
    <property type="gene ID" value="JU765_v2.g17043"/>
</dbReference>
<protein>
    <submittedName>
        <fullName evidence="2">Homeobox domain-containing protein</fullName>
    </submittedName>
</protein>
<name>A0AC34QJZ8_9BILA</name>
<proteinExistence type="predicted"/>
<dbReference type="Proteomes" id="UP000887576">
    <property type="component" value="Unplaced"/>
</dbReference>
<accession>A0AC34QJZ8</accession>
<evidence type="ECO:0000313" key="2">
    <source>
        <dbReference type="WBParaSite" id="JU765_v2.g17043.t1"/>
    </source>
</evidence>
<evidence type="ECO:0000313" key="1">
    <source>
        <dbReference type="Proteomes" id="UP000887576"/>
    </source>
</evidence>
<sequence>MSTNVPEYCQIVKVTGADGSVKELIFPKALDLNRPKRPRTTFSEQQLKILKIEFEKNPYLVGKERQKLAKDLDLTETQVKVWFQNRRTKYKKPSNNDQRNDFHDPRLLSAIHAKRSSKIKHITGMRVKT</sequence>